<sequence>MKTEEIEERLIEYINSQSGITTALGKLLFTSSDRIGQGGNGLVYRATINDKKIAIKFLVSDSERKQVRFKSEYFNTNYARNELKNIVNMIHYGELKIQDNVVPYIIMSCYSKNLKIYRKEKSEITEKDFLSLVKFLFSTLNLIHEKSIIHRDIKPENILIDEYGKFVLSDFGIAHFDREEFPIDNKTRKGERLANIEFSAPEQINNQYEVKKTADIYSMAQVMYWFIFGTVNRGTGAEYISQKYDWDDAYIFDSIINKCLRNKPTERFQSINEIIEFYKSEKNKNKELDPFEDMYTFHSAILSVVPEFYNQAFAITDKEVMCELFNSIFSCKYNQSIEFNTGIGNNSIASITKLENNDFLMGLRQLNIHKIWGLLTDDIYDDIFLLEIDESLPYVIDGKEYYTVEVIENEQIVPYNAIASGYVRYKDKVQRVLDLDVQERYIGNDYKVIAIAPFHSCTIIEKNDRFLEKLQKAQTLKPEDIYALKEKIHMNRSYDVSIRL</sequence>
<dbReference type="Pfam" id="PF00069">
    <property type="entry name" value="Pkinase"/>
    <property type="match status" value="1"/>
</dbReference>
<dbReference type="PANTHER" id="PTHR13954">
    <property type="entry name" value="IRE1-RELATED"/>
    <property type="match status" value="1"/>
</dbReference>
<dbReference type="Gene3D" id="1.10.510.10">
    <property type="entry name" value="Transferase(Phosphotransferase) domain 1"/>
    <property type="match status" value="1"/>
</dbReference>
<dbReference type="PROSITE" id="PS00107">
    <property type="entry name" value="PROTEIN_KINASE_ATP"/>
    <property type="match status" value="1"/>
</dbReference>
<dbReference type="InterPro" id="IPR017441">
    <property type="entry name" value="Protein_kinase_ATP_BS"/>
</dbReference>
<keyword evidence="2 3" id="KW-0067">ATP-binding</keyword>
<dbReference type="SUPFAM" id="SSF56112">
    <property type="entry name" value="Protein kinase-like (PK-like)"/>
    <property type="match status" value="1"/>
</dbReference>
<keyword evidence="1 3" id="KW-0547">Nucleotide-binding</keyword>
<feature type="binding site" evidence="3">
    <location>
        <position position="56"/>
    </location>
    <ligand>
        <name>ATP</name>
        <dbReference type="ChEBI" id="CHEBI:30616"/>
    </ligand>
</feature>
<dbReference type="EMBL" id="CABHNA010000024">
    <property type="protein sequence ID" value="VUW96165.1"/>
    <property type="molecule type" value="Genomic_DNA"/>
</dbReference>
<dbReference type="GO" id="GO:0036498">
    <property type="term" value="P:IRE1-mediated unfolded protein response"/>
    <property type="evidence" value="ECO:0007669"/>
    <property type="project" value="TreeGrafter"/>
</dbReference>
<reference evidence="5 6" key="1">
    <citation type="submission" date="2019-07" db="EMBL/GenBank/DDBJ databases">
        <authorList>
            <person name="Hibberd C M."/>
            <person name="Gehrig L. J."/>
            <person name="Chang H.-W."/>
            <person name="Venkatesh S."/>
        </authorList>
    </citation>
    <scope>NUCLEOTIDE SEQUENCE [LARGE SCALE GENOMIC DNA]</scope>
    <source>
        <strain evidence="5">Ruminococcus_torques_SSTS_Bg7063</strain>
    </source>
</reference>
<organism evidence="5 6">
    <name type="scientific">[Ruminococcus] torques</name>
    <dbReference type="NCBI Taxonomy" id="33039"/>
    <lineage>
        <taxon>Bacteria</taxon>
        <taxon>Bacillati</taxon>
        <taxon>Bacillota</taxon>
        <taxon>Clostridia</taxon>
        <taxon>Lachnospirales</taxon>
        <taxon>Lachnospiraceae</taxon>
        <taxon>Mediterraneibacter</taxon>
    </lineage>
</organism>
<dbReference type="GO" id="GO:0004674">
    <property type="term" value="F:protein serine/threonine kinase activity"/>
    <property type="evidence" value="ECO:0007669"/>
    <property type="project" value="UniProtKB-EC"/>
</dbReference>
<name>A0A564SM08_9FIRM</name>
<gene>
    <name evidence="5" type="primary">pknK</name>
    <name evidence="5" type="ORF">RTSSTS7063_00470</name>
</gene>
<dbReference type="RefSeq" id="WP_144366404.1">
    <property type="nucleotide sequence ID" value="NZ_CABHNA010000024.1"/>
</dbReference>
<dbReference type="GO" id="GO:0051082">
    <property type="term" value="F:unfolded protein binding"/>
    <property type="evidence" value="ECO:0007669"/>
    <property type="project" value="TreeGrafter"/>
</dbReference>
<dbReference type="PROSITE" id="PS00108">
    <property type="entry name" value="PROTEIN_KINASE_ST"/>
    <property type="match status" value="1"/>
</dbReference>
<dbReference type="InterPro" id="IPR000719">
    <property type="entry name" value="Prot_kinase_dom"/>
</dbReference>
<dbReference type="CDD" id="cd14014">
    <property type="entry name" value="STKc_PknB_like"/>
    <property type="match status" value="1"/>
</dbReference>
<keyword evidence="5" id="KW-0418">Kinase</keyword>
<accession>A0A564SM08</accession>
<proteinExistence type="predicted"/>
<dbReference type="GO" id="GO:0004521">
    <property type="term" value="F:RNA endonuclease activity"/>
    <property type="evidence" value="ECO:0007669"/>
    <property type="project" value="InterPro"/>
</dbReference>
<feature type="domain" description="Protein kinase" evidence="4">
    <location>
        <begin position="29"/>
        <end position="278"/>
    </location>
</feature>
<dbReference type="Proteomes" id="UP000363661">
    <property type="component" value="Unassembled WGS sequence"/>
</dbReference>
<evidence type="ECO:0000313" key="6">
    <source>
        <dbReference type="Proteomes" id="UP000363661"/>
    </source>
</evidence>
<dbReference type="GO" id="GO:0005524">
    <property type="term" value="F:ATP binding"/>
    <property type="evidence" value="ECO:0007669"/>
    <property type="project" value="UniProtKB-UniRule"/>
</dbReference>
<evidence type="ECO:0000256" key="3">
    <source>
        <dbReference type="PROSITE-ProRule" id="PRU10141"/>
    </source>
</evidence>
<dbReference type="InterPro" id="IPR045133">
    <property type="entry name" value="IRE1/2-like"/>
</dbReference>
<keyword evidence="6" id="KW-1185">Reference proteome</keyword>
<dbReference type="PANTHER" id="PTHR13954:SF6">
    <property type="entry name" value="NON-SPECIFIC SERINE_THREONINE PROTEIN KINASE"/>
    <property type="match status" value="1"/>
</dbReference>
<protein>
    <submittedName>
        <fullName evidence="5">Serine/threonine-protein kinase PknK</fullName>
        <ecNumber evidence="5">2.7.11.1</ecNumber>
    </submittedName>
</protein>
<dbReference type="EC" id="2.7.11.1" evidence="5"/>
<dbReference type="InterPro" id="IPR008271">
    <property type="entry name" value="Ser/Thr_kinase_AS"/>
</dbReference>
<evidence type="ECO:0000313" key="5">
    <source>
        <dbReference type="EMBL" id="VUW96165.1"/>
    </source>
</evidence>
<evidence type="ECO:0000256" key="1">
    <source>
        <dbReference type="ARBA" id="ARBA00022741"/>
    </source>
</evidence>
<dbReference type="PROSITE" id="PS50011">
    <property type="entry name" value="PROTEIN_KINASE_DOM"/>
    <property type="match status" value="1"/>
</dbReference>
<dbReference type="SMART" id="SM00220">
    <property type="entry name" value="S_TKc"/>
    <property type="match status" value="1"/>
</dbReference>
<dbReference type="InterPro" id="IPR011009">
    <property type="entry name" value="Kinase-like_dom_sf"/>
</dbReference>
<evidence type="ECO:0000256" key="2">
    <source>
        <dbReference type="ARBA" id="ARBA00022840"/>
    </source>
</evidence>
<evidence type="ECO:0000259" key="4">
    <source>
        <dbReference type="PROSITE" id="PS50011"/>
    </source>
</evidence>
<keyword evidence="5" id="KW-0808">Transferase</keyword>
<dbReference type="AlphaFoldDB" id="A0A564SM08"/>